<feature type="coiled-coil region" evidence="1">
    <location>
        <begin position="112"/>
        <end position="195"/>
    </location>
</feature>
<evidence type="ECO:0000256" key="1">
    <source>
        <dbReference type="SAM" id="Coils"/>
    </source>
</evidence>
<protein>
    <submittedName>
        <fullName evidence="4">Tape measure protein</fullName>
    </submittedName>
</protein>
<dbReference type="InterPro" id="IPR013491">
    <property type="entry name" value="Tape_meas_N"/>
</dbReference>
<keyword evidence="1" id="KW-0175">Coiled coil</keyword>
<evidence type="ECO:0000256" key="2">
    <source>
        <dbReference type="SAM" id="MobiDB-lite"/>
    </source>
</evidence>
<proteinExistence type="predicted"/>
<feature type="coiled-coil region" evidence="1">
    <location>
        <begin position="929"/>
        <end position="956"/>
    </location>
</feature>
<comment type="caution">
    <text evidence="4">The sequence shown here is derived from an EMBL/GenBank/DDBJ whole genome shotgun (WGS) entry which is preliminary data.</text>
</comment>
<dbReference type="AlphaFoldDB" id="A0AAJ1BGE8"/>
<feature type="coiled-coil region" evidence="1">
    <location>
        <begin position="680"/>
        <end position="732"/>
    </location>
</feature>
<feature type="coiled-coil region" evidence="1">
    <location>
        <begin position="22"/>
        <end position="49"/>
    </location>
</feature>
<gene>
    <name evidence="4" type="ORF">MJ923_07895</name>
</gene>
<dbReference type="NCBIfam" id="TIGR02675">
    <property type="entry name" value="tape_meas_nterm"/>
    <property type="match status" value="1"/>
</dbReference>
<sequence length="1240" mass="134722">MSFKDQIINLIIQGRDLFSSEAEKSEKALADLALQSEQLNERLDDLGSQQAAIDAIDTLSAAIAKGESNYKTAAKALDVLVGSQKEATAEAKKLEQAQKAAAGDTEKLESAWQQAEQQLKGYDAAIKRARAKVAELSQEQQEGATASKAQAKALAQAKANLTELERAQSGAGQSAAELARELESSRVNLREVSAAAAAAADKKADYALEVKKARGELTSLGGSLTRNQRELEKQQAVLAKAGISMDELADASAELKQQQAAAEIALGGVNKRLEKHNRLLETSKKEAGDFGGSIKAATASLLAMAGAYVGIDRLWASLTGVLSQGDKAAAFTAQMTAMMGSIEAGEQATAWIKDFANNTGSQLDTVKQAFASLKAFGIDPMQGALQSMVDYNAKLGGSQENLEGIILAVGQAWAKQKLQGEEILQLVERGVPVWELLEQVTGKNSVALAKLSEQGKLGRDVIKNLFDEMGKQANGQAAKSLERLGGQLNVLSNKWQEFQQKIADSGTYQVAVTFLQVLNAKFDELNQSGKIQQAAQAVSDFFTALIRDGGGSLKTMLENISAFVSAMQFVAGSLQLIWNGITAGLSGLGAVSAKVSQHMLDNFARVVQFMPFVGKAVADAAREAASAMGAISEGYIEQIHQDGEDIRRAWDNILDSVSDSTQKSYQVAADIATESAQSQVQAAEKVRSAQDQQIDKAKELELAMAKAGITTVNSLKEQAEAAQETYEQVKDGAKQGIATAFEVEQAYKKWAEASIKVAQAQGQPVPEILKTEAAAQKLRDTLAGLIDKSSQLGKEQQAAGKFSGEYAKAIDNTKNAIEQLTRITQDSTVSDKDKAKAQEELGKRKVELMRQTLALKEVQDLETANYQELKAKQQAVITQLENLDVAYRSGRLTQQEYATEQEKLMKVLQLINAMTATYSEETVKAAESTENTTQTLRDQQIALEQLEKQMGRATEYTNLFAGAQAHLEKEFNLTSTGSEDLYKRLDDLTDMMARNARVTTGFWGELARASNEAFGREKEIIQATLRWRELMGVLDGGTYTLKDLKDMAYIAANNMSYLDEQSLATLNAGIEEARARLRGLRDDLSDTVDDLKEELDELNGIRKDAALKELENRREELRAKLAEAEAANDREAVDRAREALRLAEQIYQTKQRQARAEAAEAAKREQQRQTEQKQAGAAAANQVPTRQPQIPAPVLQQPQSDGQITTLRLVVGNQQFDGNFKRTVLAELMAEIRRQQQTGG</sequence>
<name>A0AAJ1BGE8_9GAMM</name>
<feature type="domain" description="Tape measure protein N-terminal" evidence="3">
    <location>
        <begin position="321"/>
        <end position="503"/>
    </location>
</feature>
<dbReference type="PANTHER" id="PTHR38812:SF2">
    <property type="entry name" value="MU-LIKE PROPHAGE FLUMU PROTEIN GP42"/>
    <property type="match status" value="1"/>
</dbReference>
<feature type="coiled-coil region" evidence="1">
    <location>
        <begin position="1063"/>
        <end position="1153"/>
    </location>
</feature>
<dbReference type="InterPro" id="IPR053058">
    <property type="entry name" value="Mulikevirus_tape_measure"/>
</dbReference>
<accession>A0AAJ1BGE8</accession>
<keyword evidence="5" id="KW-1185">Reference proteome</keyword>
<dbReference type="EMBL" id="JAKUDL010000002">
    <property type="protein sequence ID" value="MCH4294226.1"/>
    <property type="molecule type" value="Genomic_DNA"/>
</dbReference>
<dbReference type="Pfam" id="PF20155">
    <property type="entry name" value="TMP_3"/>
    <property type="match status" value="1"/>
</dbReference>
<reference evidence="4 5" key="1">
    <citation type="submission" date="2022-02" db="EMBL/GenBank/DDBJ databases">
        <title>The genome sequence of Shewanella sp. 3B26.</title>
        <authorList>
            <person name="Du J."/>
        </authorList>
    </citation>
    <scope>NUCLEOTIDE SEQUENCE [LARGE SCALE GENOMIC DNA]</scope>
    <source>
        <strain evidence="4 5">3B26</strain>
    </source>
</reference>
<dbReference type="Proteomes" id="UP001297581">
    <property type="component" value="Unassembled WGS sequence"/>
</dbReference>
<feature type="compositionally biased region" description="Basic and acidic residues" evidence="2">
    <location>
        <begin position="1156"/>
        <end position="1171"/>
    </location>
</feature>
<evidence type="ECO:0000313" key="4">
    <source>
        <dbReference type="EMBL" id="MCH4294226.1"/>
    </source>
</evidence>
<evidence type="ECO:0000259" key="3">
    <source>
        <dbReference type="Pfam" id="PF20155"/>
    </source>
</evidence>
<organism evidence="4 5">
    <name type="scientific">Shewanella zhuhaiensis</name>
    <dbReference type="NCBI Taxonomy" id="2919576"/>
    <lineage>
        <taxon>Bacteria</taxon>
        <taxon>Pseudomonadati</taxon>
        <taxon>Pseudomonadota</taxon>
        <taxon>Gammaproteobacteria</taxon>
        <taxon>Alteromonadales</taxon>
        <taxon>Shewanellaceae</taxon>
        <taxon>Shewanella</taxon>
    </lineage>
</organism>
<evidence type="ECO:0000313" key="5">
    <source>
        <dbReference type="Proteomes" id="UP001297581"/>
    </source>
</evidence>
<feature type="region of interest" description="Disordered" evidence="2">
    <location>
        <begin position="1156"/>
        <end position="1185"/>
    </location>
</feature>
<dbReference type="PANTHER" id="PTHR38812">
    <property type="entry name" value="MU-LIKE PROPHAGE FLUMU PROTEIN GP42"/>
    <property type="match status" value="1"/>
</dbReference>
<dbReference type="RefSeq" id="WP_240590617.1">
    <property type="nucleotide sequence ID" value="NZ_JAKUDL010000002.1"/>
</dbReference>